<proteinExistence type="inferred from homology"/>
<accession>A0A1I6EHV7</accession>
<dbReference type="InterPro" id="IPR044946">
    <property type="entry name" value="Restrct_endonuc_typeI_TRD_sf"/>
</dbReference>
<dbReference type="Proteomes" id="UP000199584">
    <property type="component" value="Unassembled WGS sequence"/>
</dbReference>
<keyword evidence="7" id="KW-1185">Reference proteome</keyword>
<protein>
    <submittedName>
        <fullName evidence="6">Type I restriction enzyme, S subunit</fullName>
    </submittedName>
</protein>
<keyword evidence="3" id="KW-0238">DNA-binding</keyword>
<name>A0A1I6EHV7_9FIRM</name>
<organism evidence="6 7">
    <name type="scientific">Desulfoscipio geothermicus DSM 3669</name>
    <dbReference type="NCBI Taxonomy" id="1121426"/>
    <lineage>
        <taxon>Bacteria</taxon>
        <taxon>Bacillati</taxon>
        <taxon>Bacillota</taxon>
        <taxon>Clostridia</taxon>
        <taxon>Eubacteriales</taxon>
        <taxon>Desulfallaceae</taxon>
        <taxon>Desulfoscipio</taxon>
    </lineage>
</organism>
<dbReference type="InterPro" id="IPR000055">
    <property type="entry name" value="Restrct_endonuc_typeI_TRD"/>
</dbReference>
<feature type="domain" description="Type I restriction modification DNA specificity" evidence="5">
    <location>
        <begin position="32"/>
        <end position="203"/>
    </location>
</feature>
<dbReference type="STRING" id="39060.SAMN05660706_1465"/>
<dbReference type="InterPro" id="IPR052021">
    <property type="entry name" value="Type-I_RS_S_subunit"/>
</dbReference>
<dbReference type="OrthoDB" id="9795776at2"/>
<dbReference type="CDD" id="cd17246">
    <property type="entry name" value="RMtype1_S_SonII-TRD2-CR2_like"/>
    <property type="match status" value="1"/>
</dbReference>
<evidence type="ECO:0000313" key="6">
    <source>
        <dbReference type="EMBL" id="SFR17323.1"/>
    </source>
</evidence>
<comment type="similarity">
    <text evidence="1">Belongs to the type-I restriction system S methylase family.</text>
</comment>
<keyword evidence="2" id="KW-0680">Restriction system</keyword>
<evidence type="ECO:0000313" key="7">
    <source>
        <dbReference type="Proteomes" id="UP000199584"/>
    </source>
</evidence>
<dbReference type="AlphaFoldDB" id="A0A1I6EHV7"/>
<evidence type="ECO:0000256" key="2">
    <source>
        <dbReference type="ARBA" id="ARBA00022747"/>
    </source>
</evidence>
<gene>
    <name evidence="6" type="ORF">SAMN05660706_1465</name>
</gene>
<dbReference type="GO" id="GO:0003677">
    <property type="term" value="F:DNA binding"/>
    <property type="evidence" value="ECO:0007669"/>
    <property type="project" value="UniProtKB-KW"/>
</dbReference>
<dbReference type="EMBL" id="FOYM01000046">
    <property type="protein sequence ID" value="SFR17323.1"/>
    <property type="molecule type" value="Genomic_DNA"/>
</dbReference>
<evidence type="ECO:0000256" key="3">
    <source>
        <dbReference type="ARBA" id="ARBA00023125"/>
    </source>
</evidence>
<dbReference type="Gene3D" id="1.10.287.1120">
    <property type="entry name" value="Bipartite methylase S protein"/>
    <property type="match status" value="1"/>
</dbReference>
<dbReference type="PANTHER" id="PTHR30408:SF12">
    <property type="entry name" value="TYPE I RESTRICTION ENZYME MJAVIII SPECIFICITY SUBUNIT"/>
    <property type="match status" value="1"/>
</dbReference>
<evidence type="ECO:0000256" key="4">
    <source>
        <dbReference type="SAM" id="Coils"/>
    </source>
</evidence>
<keyword evidence="4" id="KW-0175">Coiled coil</keyword>
<dbReference type="Pfam" id="PF01420">
    <property type="entry name" value="Methylase_S"/>
    <property type="match status" value="2"/>
</dbReference>
<dbReference type="Gene3D" id="3.90.220.20">
    <property type="entry name" value="DNA methylase specificity domains"/>
    <property type="match status" value="2"/>
</dbReference>
<dbReference type="RefSeq" id="WP_092487609.1">
    <property type="nucleotide sequence ID" value="NZ_FOYM01000046.1"/>
</dbReference>
<feature type="coiled-coil region" evidence="4">
    <location>
        <begin position="187"/>
        <end position="218"/>
    </location>
</feature>
<dbReference type="SUPFAM" id="SSF116734">
    <property type="entry name" value="DNA methylase specificity domain"/>
    <property type="match status" value="2"/>
</dbReference>
<sequence length="454" mass="51583">MVVSVKRYLGYKRYKDSGIEWIGEVPEHWDVTLLKLLCKRITDGSHFSPETIDDGFPYVTVKDVINGKIDIKNCSKISFDDFSKLSKNGCRPLKNDILLSKDGTIGRAAIVKEENIVVLSSLAIISPKENKVLSNFLYYWLISSINIDQMYSFIAGAALKRLTIQTLNKMIMIAPTLEEQQKIAAFLDRETSKLDLLVEKKERLIELLKEKRQAIITQAVTKGLDPNVPMKDSGVEWLGEVPEHWNVLQIKHIDKNDSEIAQTGPFGAQLHASDYIDEGVPLILIKHINDFQIDSNDMPKISAVKAAQLSMYRLKENDIVFSRVGSMGRTALIKKEQEEWLISGQMLRLRIKNKNVNKQFLVYLFSSGVSSNYLQLMSVGSTRESINTNILRNMLIALPSLREQQRIIEYLDNKTSTINTLINKIHQQITKIKEYRQALISAAVTGKIDVRDEV</sequence>
<reference evidence="7" key="1">
    <citation type="submission" date="2016-10" db="EMBL/GenBank/DDBJ databases">
        <authorList>
            <person name="Varghese N."/>
            <person name="Submissions S."/>
        </authorList>
    </citation>
    <scope>NUCLEOTIDE SEQUENCE [LARGE SCALE GENOMIC DNA]</scope>
    <source>
        <strain evidence="7">DSM 3669</strain>
    </source>
</reference>
<evidence type="ECO:0000259" key="5">
    <source>
        <dbReference type="Pfam" id="PF01420"/>
    </source>
</evidence>
<dbReference type="PANTHER" id="PTHR30408">
    <property type="entry name" value="TYPE-1 RESTRICTION ENZYME ECOKI SPECIFICITY PROTEIN"/>
    <property type="match status" value="1"/>
</dbReference>
<feature type="domain" description="Type I restriction modification DNA specificity" evidence="5">
    <location>
        <begin position="304"/>
        <end position="430"/>
    </location>
</feature>
<dbReference type="GO" id="GO:0009307">
    <property type="term" value="P:DNA restriction-modification system"/>
    <property type="evidence" value="ECO:0007669"/>
    <property type="project" value="UniProtKB-KW"/>
</dbReference>
<evidence type="ECO:0000256" key="1">
    <source>
        <dbReference type="ARBA" id="ARBA00010923"/>
    </source>
</evidence>